<keyword evidence="3" id="KW-1185">Reference proteome</keyword>
<feature type="signal peptide" evidence="1">
    <location>
        <begin position="1"/>
        <end position="29"/>
    </location>
</feature>
<name>A0A5M3WKK1_9ACTN</name>
<comment type="caution">
    <text evidence="2">The sequence shown here is derived from an EMBL/GenBank/DDBJ whole genome shotgun (WGS) entry which is preliminary data.</text>
</comment>
<dbReference type="InterPro" id="IPR009003">
    <property type="entry name" value="Peptidase_S1_PA"/>
</dbReference>
<evidence type="ECO:0000313" key="3">
    <source>
        <dbReference type="Proteomes" id="UP000331127"/>
    </source>
</evidence>
<dbReference type="Gene3D" id="2.40.10.10">
    <property type="entry name" value="Trypsin-like serine proteases"/>
    <property type="match status" value="2"/>
</dbReference>
<dbReference type="AlphaFoldDB" id="A0A5M3WKK1"/>
<gene>
    <name evidence="2" type="ORF">Amac_021280</name>
</gene>
<dbReference type="GO" id="GO:0004252">
    <property type="term" value="F:serine-type endopeptidase activity"/>
    <property type="evidence" value="ECO:0007669"/>
    <property type="project" value="InterPro"/>
</dbReference>
<dbReference type="Proteomes" id="UP000331127">
    <property type="component" value="Unassembled WGS sequence"/>
</dbReference>
<protein>
    <recommendedName>
        <fullName evidence="4">Peptidase S1 domain-containing protein</fullName>
    </recommendedName>
</protein>
<proteinExistence type="predicted"/>
<dbReference type="InterPro" id="IPR018114">
    <property type="entry name" value="TRYPSIN_HIS"/>
</dbReference>
<evidence type="ECO:0000256" key="1">
    <source>
        <dbReference type="SAM" id="SignalP"/>
    </source>
</evidence>
<feature type="chain" id="PRO_5024309776" description="Peptidase S1 domain-containing protein" evidence="1">
    <location>
        <begin position="30"/>
        <end position="449"/>
    </location>
</feature>
<dbReference type="RefSeq" id="WP_155354143.1">
    <property type="nucleotide sequence ID" value="NZ_BAAAHL010000046.1"/>
</dbReference>
<sequence>MSVLRRTLTSVGALALTATMLGGQSAAMADPADGKPVENRPVAISDPVPDGYGSWREVFTVQSKLHDAAIAIVDAAAGGDQLGSVSANPLDRAVKVYWKGPLPERVGQLIDQLRRTVPVEVLPARYSERELLLEQDRIGRETPPGQLAEIGLLPDASGLDVTLRRTAGVAPASPIHLEVHRGEAPMPMYDRYHDTSPFWGGAAFFVGALGGGCTAGFSVVDPKNHHMMVTAGHCGAIGMDAVTGDPTHAGNDYIGEFVRINAQRDAAVMDPSIVPVPSGSASTGGRVYVGAFASSQAPYTDASSLPVSNATASLRGEIVFTSGSRSGFRGNIQVTDPSTHIWVASGEDVDGDGSGDGLAFYKPMVKAVQLNGQNATGQGDSGGPVGELTPDQSHVIAKGTISAGDPNHPASCTGVPASTTPLRRCSSVVWYAPIMGTLGTFNLKILTSY</sequence>
<evidence type="ECO:0000313" key="2">
    <source>
        <dbReference type="EMBL" id="GES08532.1"/>
    </source>
</evidence>
<dbReference type="OrthoDB" id="3688273at2"/>
<dbReference type="SUPFAM" id="SSF50494">
    <property type="entry name" value="Trypsin-like serine proteases"/>
    <property type="match status" value="1"/>
</dbReference>
<dbReference type="PROSITE" id="PS00134">
    <property type="entry name" value="TRYPSIN_HIS"/>
    <property type="match status" value="1"/>
</dbReference>
<organism evidence="2 3">
    <name type="scientific">Acrocarpospora macrocephala</name>
    <dbReference type="NCBI Taxonomy" id="150177"/>
    <lineage>
        <taxon>Bacteria</taxon>
        <taxon>Bacillati</taxon>
        <taxon>Actinomycetota</taxon>
        <taxon>Actinomycetes</taxon>
        <taxon>Streptosporangiales</taxon>
        <taxon>Streptosporangiaceae</taxon>
        <taxon>Acrocarpospora</taxon>
    </lineage>
</organism>
<dbReference type="EMBL" id="BLAE01000011">
    <property type="protein sequence ID" value="GES08532.1"/>
    <property type="molecule type" value="Genomic_DNA"/>
</dbReference>
<keyword evidence="1" id="KW-0732">Signal</keyword>
<reference evidence="2 3" key="1">
    <citation type="submission" date="2019-10" db="EMBL/GenBank/DDBJ databases">
        <title>Whole genome shotgun sequence of Acrocarpospora macrocephala NBRC 16266.</title>
        <authorList>
            <person name="Ichikawa N."/>
            <person name="Kimura A."/>
            <person name="Kitahashi Y."/>
            <person name="Komaki H."/>
            <person name="Oguchi A."/>
        </authorList>
    </citation>
    <scope>NUCLEOTIDE SEQUENCE [LARGE SCALE GENOMIC DNA]</scope>
    <source>
        <strain evidence="2 3">NBRC 16266</strain>
    </source>
</reference>
<accession>A0A5M3WKK1</accession>
<dbReference type="InterPro" id="IPR043504">
    <property type="entry name" value="Peptidase_S1_PA_chymotrypsin"/>
</dbReference>
<dbReference type="GO" id="GO:0006508">
    <property type="term" value="P:proteolysis"/>
    <property type="evidence" value="ECO:0007669"/>
    <property type="project" value="InterPro"/>
</dbReference>
<evidence type="ECO:0008006" key="4">
    <source>
        <dbReference type="Google" id="ProtNLM"/>
    </source>
</evidence>